<name>A0A2Z7BXQ5_9LAMI</name>
<keyword evidence="2" id="KW-1185">Reference proteome</keyword>
<evidence type="ECO:0000313" key="1">
    <source>
        <dbReference type="EMBL" id="KZV39174.1"/>
    </source>
</evidence>
<sequence>MEDARMVKMFKSLETTGLRGFLGVSGSVFEGALTQFFSNTSMIAGTIISIVANRNMVITMDVFAESFQLLTEGMIILLGLPVQAITDIKVLFSAKAAPFKPSNKKNDMKVEYRLLNDIEPMVSTMVGLVGTVWTWGLSSRKGSGSGGRIRDNEYCGSLRQSGPRPEPRLLRQAALEALTRSARTNTPRKTRPEQFSAKIVGCGGGAWAAAAEA</sequence>
<dbReference type="Proteomes" id="UP000250235">
    <property type="component" value="Unassembled WGS sequence"/>
</dbReference>
<protein>
    <submittedName>
        <fullName evidence="1">Uncharacterized protein</fullName>
    </submittedName>
</protein>
<dbReference type="OrthoDB" id="1751168at2759"/>
<dbReference type="EMBL" id="KV001306">
    <property type="protein sequence ID" value="KZV39174.1"/>
    <property type="molecule type" value="Genomic_DNA"/>
</dbReference>
<proteinExistence type="predicted"/>
<accession>A0A2Z7BXQ5</accession>
<evidence type="ECO:0000313" key="2">
    <source>
        <dbReference type="Proteomes" id="UP000250235"/>
    </source>
</evidence>
<gene>
    <name evidence="1" type="ORF">F511_25745</name>
</gene>
<organism evidence="1 2">
    <name type="scientific">Dorcoceras hygrometricum</name>
    <dbReference type="NCBI Taxonomy" id="472368"/>
    <lineage>
        <taxon>Eukaryota</taxon>
        <taxon>Viridiplantae</taxon>
        <taxon>Streptophyta</taxon>
        <taxon>Embryophyta</taxon>
        <taxon>Tracheophyta</taxon>
        <taxon>Spermatophyta</taxon>
        <taxon>Magnoliopsida</taxon>
        <taxon>eudicotyledons</taxon>
        <taxon>Gunneridae</taxon>
        <taxon>Pentapetalae</taxon>
        <taxon>asterids</taxon>
        <taxon>lamiids</taxon>
        <taxon>Lamiales</taxon>
        <taxon>Gesneriaceae</taxon>
        <taxon>Didymocarpoideae</taxon>
        <taxon>Trichosporeae</taxon>
        <taxon>Loxocarpinae</taxon>
        <taxon>Dorcoceras</taxon>
    </lineage>
</organism>
<dbReference type="AlphaFoldDB" id="A0A2Z7BXQ5"/>
<reference evidence="1 2" key="1">
    <citation type="journal article" date="2015" name="Proc. Natl. Acad. Sci. U.S.A.">
        <title>The resurrection genome of Boea hygrometrica: A blueprint for survival of dehydration.</title>
        <authorList>
            <person name="Xiao L."/>
            <person name="Yang G."/>
            <person name="Zhang L."/>
            <person name="Yang X."/>
            <person name="Zhao S."/>
            <person name="Ji Z."/>
            <person name="Zhou Q."/>
            <person name="Hu M."/>
            <person name="Wang Y."/>
            <person name="Chen M."/>
            <person name="Xu Y."/>
            <person name="Jin H."/>
            <person name="Xiao X."/>
            <person name="Hu G."/>
            <person name="Bao F."/>
            <person name="Hu Y."/>
            <person name="Wan P."/>
            <person name="Li L."/>
            <person name="Deng X."/>
            <person name="Kuang T."/>
            <person name="Xiang C."/>
            <person name="Zhu J.K."/>
            <person name="Oliver M.J."/>
            <person name="He Y."/>
        </authorList>
    </citation>
    <scope>NUCLEOTIDE SEQUENCE [LARGE SCALE GENOMIC DNA]</scope>
    <source>
        <strain evidence="2">cv. XS01</strain>
    </source>
</reference>